<feature type="signal peptide" evidence="1">
    <location>
        <begin position="1"/>
        <end position="19"/>
    </location>
</feature>
<organism evidence="2 3">
    <name type="scientific">Macrophomina phaseolina (strain MS6)</name>
    <name type="common">Charcoal rot fungus</name>
    <dbReference type="NCBI Taxonomy" id="1126212"/>
    <lineage>
        <taxon>Eukaryota</taxon>
        <taxon>Fungi</taxon>
        <taxon>Dikarya</taxon>
        <taxon>Ascomycota</taxon>
        <taxon>Pezizomycotina</taxon>
        <taxon>Dothideomycetes</taxon>
        <taxon>Dothideomycetes incertae sedis</taxon>
        <taxon>Botryosphaeriales</taxon>
        <taxon>Botryosphaeriaceae</taxon>
        <taxon>Macrophomina</taxon>
    </lineage>
</organism>
<gene>
    <name evidence="2" type="ORF">MPH_07860</name>
</gene>
<sequence length="110" mass="11706">MKTGILLLGSAIAVSATAAAKLFDDDYLDALCNEPGQPCHKIKRAAEAAALALANPAPCTGPADACTLAKRDTDEFLAALSDIYTNYTSQEVEHGKFHTPSNTDIQRELR</sequence>
<keyword evidence="1" id="KW-0732">Signal</keyword>
<proteinExistence type="predicted"/>
<evidence type="ECO:0000256" key="1">
    <source>
        <dbReference type="SAM" id="SignalP"/>
    </source>
</evidence>
<accession>K2SDL8</accession>
<dbReference type="VEuPathDB" id="FungiDB:MPH_07860"/>
<evidence type="ECO:0000313" key="3">
    <source>
        <dbReference type="Proteomes" id="UP000007129"/>
    </source>
</evidence>
<dbReference type="InParanoid" id="K2SDL8"/>
<dbReference type="AlphaFoldDB" id="K2SDL8"/>
<dbReference type="Proteomes" id="UP000007129">
    <property type="component" value="Unassembled WGS sequence"/>
</dbReference>
<name>K2SDL8_MACPH</name>
<feature type="chain" id="PRO_5003867495" evidence="1">
    <location>
        <begin position="20"/>
        <end position="110"/>
    </location>
</feature>
<dbReference type="EMBL" id="AHHD01000334">
    <property type="protein sequence ID" value="EKG14960.1"/>
    <property type="molecule type" value="Genomic_DNA"/>
</dbReference>
<comment type="caution">
    <text evidence="2">The sequence shown here is derived from an EMBL/GenBank/DDBJ whole genome shotgun (WGS) entry which is preliminary data.</text>
</comment>
<protein>
    <submittedName>
        <fullName evidence="2">Uncharacterized protein</fullName>
    </submittedName>
</protein>
<dbReference type="STRING" id="1126212.K2SDL8"/>
<dbReference type="HOGENOM" id="CLU_2171554_0_0_1"/>
<evidence type="ECO:0000313" key="2">
    <source>
        <dbReference type="EMBL" id="EKG14960.1"/>
    </source>
</evidence>
<reference evidence="2 3" key="1">
    <citation type="journal article" date="2012" name="BMC Genomics">
        <title>Tools to kill: Genome of one of the most destructive plant pathogenic fungi Macrophomina phaseolina.</title>
        <authorList>
            <person name="Islam M.S."/>
            <person name="Haque M.S."/>
            <person name="Islam M.M."/>
            <person name="Emdad E.M."/>
            <person name="Halim A."/>
            <person name="Hossen Q.M.M."/>
            <person name="Hossain M.Z."/>
            <person name="Ahmed B."/>
            <person name="Rahim S."/>
            <person name="Rahman M.S."/>
            <person name="Alam M.M."/>
            <person name="Hou S."/>
            <person name="Wan X."/>
            <person name="Saito J.A."/>
            <person name="Alam M."/>
        </authorList>
    </citation>
    <scope>NUCLEOTIDE SEQUENCE [LARGE SCALE GENOMIC DNA]</scope>
    <source>
        <strain evidence="2 3">MS6</strain>
    </source>
</reference>